<dbReference type="PANTHER" id="PTHR18929">
    <property type="entry name" value="PROTEIN DISULFIDE ISOMERASE"/>
    <property type="match status" value="1"/>
</dbReference>
<evidence type="ECO:0000256" key="3">
    <source>
        <dbReference type="ARBA" id="ARBA00012723"/>
    </source>
</evidence>
<feature type="domain" description="Thioredoxin" evidence="10">
    <location>
        <begin position="12"/>
        <end position="167"/>
    </location>
</feature>
<dbReference type="CDD" id="cd02995">
    <property type="entry name" value="PDI_a_PDI_a'_C"/>
    <property type="match status" value="1"/>
</dbReference>
<dbReference type="GeneTree" id="ENSGT00940000165626"/>
<reference evidence="11" key="3">
    <citation type="submission" date="2025-09" db="UniProtKB">
        <authorList>
            <consortium name="Ensembl"/>
        </authorList>
    </citation>
    <scope>IDENTIFICATION</scope>
</reference>
<comment type="catalytic activity">
    <reaction evidence="1">
        <text>Catalyzes the rearrangement of -S-S- bonds in proteins.</text>
        <dbReference type="EC" id="5.3.4.1"/>
    </reaction>
</comment>
<reference evidence="11 12" key="1">
    <citation type="journal article" date="2014" name="Nature">
        <title>The genomic substrate for adaptive radiation in African cichlid fish.</title>
        <authorList>
            <person name="Brawand D."/>
            <person name="Wagner C.E."/>
            <person name="Li Y.I."/>
            <person name="Malinsky M."/>
            <person name="Keller I."/>
            <person name="Fan S."/>
            <person name="Simakov O."/>
            <person name="Ng A.Y."/>
            <person name="Lim Z.W."/>
            <person name="Bezault E."/>
            <person name="Turner-Maier J."/>
            <person name="Johnson J."/>
            <person name="Alcazar R."/>
            <person name="Noh H.J."/>
            <person name="Russell P."/>
            <person name="Aken B."/>
            <person name="Alfoldi J."/>
            <person name="Amemiya C."/>
            <person name="Azzouzi N."/>
            <person name="Baroiller J.F."/>
            <person name="Barloy-Hubler F."/>
            <person name="Berlin A."/>
            <person name="Bloomquist R."/>
            <person name="Carleton K.L."/>
            <person name="Conte M.A."/>
            <person name="D'Cotta H."/>
            <person name="Eshel O."/>
            <person name="Gaffney L."/>
            <person name="Galibert F."/>
            <person name="Gante H.F."/>
            <person name="Gnerre S."/>
            <person name="Greuter L."/>
            <person name="Guyon R."/>
            <person name="Haddad N.S."/>
            <person name="Haerty W."/>
            <person name="Harris R.M."/>
            <person name="Hofmann H.A."/>
            <person name="Hourlier T."/>
            <person name="Hulata G."/>
            <person name="Jaffe D.B."/>
            <person name="Lara M."/>
            <person name="Lee A.P."/>
            <person name="MacCallum I."/>
            <person name="Mwaiko S."/>
            <person name="Nikaido M."/>
            <person name="Nishihara H."/>
            <person name="Ozouf-Costaz C."/>
            <person name="Penman D.J."/>
            <person name="Przybylski D."/>
            <person name="Rakotomanga M."/>
            <person name="Renn S.C.P."/>
            <person name="Ribeiro F.J."/>
            <person name="Ron M."/>
            <person name="Salzburger W."/>
            <person name="Sanchez-Pulido L."/>
            <person name="Santos M.E."/>
            <person name="Searle S."/>
            <person name="Sharpe T."/>
            <person name="Swofford R."/>
            <person name="Tan F.J."/>
            <person name="Williams L."/>
            <person name="Young S."/>
            <person name="Yin S."/>
            <person name="Okada N."/>
            <person name="Kocher T.D."/>
            <person name="Miska E.A."/>
            <person name="Lander E.S."/>
            <person name="Venkatesh B."/>
            <person name="Fernald R.D."/>
            <person name="Meyer A."/>
            <person name="Ponting C.P."/>
            <person name="Streelman J.T."/>
            <person name="Lindblad-Toh K."/>
            <person name="Seehausen O."/>
            <person name="Di Palma F."/>
        </authorList>
    </citation>
    <scope>NUCLEOTIDE SEQUENCE</scope>
</reference>
<dbReference type="SUPFAM" id="SSF52833">
    <property type="entry name" value="Thioredoxin-like"/>
    <property type="match status" value="1"/>
</dbReference>
<dbReference type="Ensembl" id="ENSMZET00005015680.1">
    <property type="protein sequence ID" value="ENSMZEP00005015188.1"/>
    <property type="gene ID" value="ENSMZEG00005011402.1"/>
</dbReference>
<reference evidence="11" key="2">
    <citation type="submission" date="2025-08" db="UniProtKB">
        <authorList>
            <consortium name="Ensembl"/>
        </authorList>
    </citation>
    <scope>IDENTIFICATION</scope>
</reference>
<evidence type="ECO:0000256" key="5">
    <source>
        <dbReference type="ARBA" id="ARBA00022737"/>
    </source>
</evidence>
<dbReference type="InterPro" id="IPR013766">
    <property type="entry name" value="Thioredoxin_domain"/>
</dbReference>
<dbReference type="PANTHER" id="PTHR18929:SF93">
    <property type="entry name" value="PROTEIN DISULFIDE-ISOMERASE A2"/>
    <property type="match status" value="1"/>
</dbReference>
<keyword evidence="8" id="KW-0413">Isomerase</keyword>
<accession>A0A3P9BYX6</accession>
<keyword evidence="6" id="KW-0256">Endoplasmic reticulum</keyword>
<dbReference type="FunFam" id="3.40.30.10:FF:000027">
    <property type="entry name" value="protein disulfide-isomerase A2"/>
    <property type="match status" value="1"/>
</dbReference>
<keyword evidence="7" id="KW-1015">Disulfide bond</keyword>
<dbReference type="STRING" id="106582.ENSMZEP00005015188"/>
<comment type="similarity">
    <text evidence="2">Belongs to the protein disulfide isomerase family.</text>
</comment>
<keyword evidence="9" id="KW-0676">Redox-active center</keyword>
<organism evidence="11 12">
    <name type="scientific">Maylandia zebra</name>
    <name type="common">zebra mbuna</name>
    <dbReference type="NCBI Taxonomy" id="106582"/>
    <lineage>
        <taxon>Eukaryota</taxon>
        <taxon>Metazoa</taxon>
        <taxon>Chordata</taxon>
        <taxon>Craniata</taxon>
        <taxon>Vertebrata</taxon>
        <taxon>Euteleostomi</taxon>
        <taxon>Actinopterygii</taxon>
        <taxon>Neopterygii</taxon>
        <taxon>Teleostei</taxon>
        <taxon>Neoteleostei</taxon>
        <taxon>Acanthomorphata</taxon>
        <taxon>Ovalentaria</taxon>
        <taxon>Cichlomorphae</taxon>
        <taxon>Cichliformes</taxon>
        <taxon>Cichlidae</taxon>
        <taxon>African cichlids</taxon>
        <taxon>Pseudocrenilabrinae</taxon>
        <taxon>Haplochromini</taxon>
        <taxon>Maylandia</taxon>
        <taxon>Maylandia zebra complex</taxon>
    </lineage>
</organism>
<evidence type="ECO:0000256" key="9">
    <source>
        <dbReference type="ARBA" id="ARBA00023284"/>
    </source>
</evidence>
<dbReference type="Proteomes" id="UP000265160">
    <property type="component" value="LG6"/>
</dbReference>
<dbReference type="Gene3D" id="3.40.30.10">
    <property type="entry name" value="Glutaredoxin"/>
    <property type="match status" value="1"/>
</dbReference>
<dbReference type="EC" id="5.3.4.1" evidence="3"/>
<dbReference type="GO" id="GO:0034976">
    <property type="term" value="P:response to endoplasmic reticulum stress"/>
    <property type="evidence" value="ECO:0007669"/>
    <property type="project" value="TreeGrafter"/>
</dbReference>
<evidence type="ECO:0000259" key="10">
    <source>
        <dbReference type="PROSITE" id="PS51352"/>
    </source>
</evidence>
<evidence type="ECO:0000256" key="1">
    <source>
        <dbReference type="ARBA" id="ARBA00001182"/>
    </source>
</evidence>
<proteinExistence type="inferred from homology"/>
<dbReference type="InterPro" id="IPR017937">
    <property type="entry name" value="Thioredoxin_CS"/>
</dbReference>
<dbReference type="Pfam" id="PF00085">
    <property type="entry name" value="Thioredoxin"/>
    <property type="match status" value="1"/>
</dbReference>
<evidence type="ECO:0000313" key="11">
    <source>
        <dbReference type="Ensembl" id="ENSMZEP00005015188.1"/>
    </source>
</evidence>
<keyword evidence="12" id="KW-1185">Reference proteome</keyword>
<evidence type="ECO:0000256" key="6">
    <source>
        <dbReference type="ARBA" id="ARBA00022824"/>
    </source>
</evidence>
<dbReference type="PRINTS" id="PR00421">
    <property type="entry name" value="THIOREDOXIN"/>
</dbReference>
<keyword evidence="5" id="KW-0677">Repeat</keyword>
<dbReference type="PROSITE" id="PS00194">
    <property type="entry name" value="THIOREDOXIN_1"/>
    <property type="match status" value="1"/>
</dbReference>
<keyword evidence="4" id="KW-0732">Signal</keyword>
<dbReference type="GO" id="GO:0003756">
    <property type="term" value="F:protein disulfide isomerase activity"/>
    <property type="evidence" value="ECO:0007669"/>
    <property type="project" value="UniProtKB-EC"/>
</dbReference>
<dbReference type="PROSITE" id="PS51352">
    <property type="entry name" value="THIOREDOXIN_2"/>
    <property type="match status" value="1"/>
</dbReference>
<sequence length="168" mass="19244">ITSSSYWSFFLLQPYYRSEDIPEDWDKGPVKILVGKNFDSVALDPTKNVFVEFYAPWCGHCKELAPIWDQLGEKYADHDDIIIAKIDATANEVESLDIKSFPTLKYFPCLKQKLCRSEISSFLKHQTEVLLMLMYSDTVTGVINPFDFLSLNLSIKQLQLSLTAHVVL</sequence>
<evidence type="ECO:0000256" key="4">
    <source>
        <dbReference type="ARBA" id="ARBA00022729"/>
    </source>
</evidence>
<dbReference type="GO" id="GO:0005783">
    <property type="term" value="C:endoplasmic reticulum"/>
    <property type="evidence" value="ECO:0007669"/>
    <property type="project" value="TreeGrafter"/>
</dbReference>
<name>A0A3P9BYX6_9CICH</name>
<protein>
    <recommendedName>
        <fullName evidence="3">protein disulfide-isomerase</fullName>
        <ecNumber evidence="3">5.3.4.1</ecNumber>
    </recommendedName>
</protein>
<dbReference type="InterPro" id="IPR036249">
    <property type="entry name" value="Thioredoxin-like_sf"/>
</dbReference>
<evidence type="ECO:0000256" key="7">
    <source>
        <dbReference type="ARBA" id="ARBA00023157"/>
    </source>
</evidence>
<dbReference type="AlphaFoldDB" id="A0A3P9BYX6"/>
<evidence type="ECO:0000313" key="12">
    <source>
        <dbReference type="Proteomes" id="UP000265160"/>
    </source>
</evidence>
<evidence type="ECO:0000256" key="2">
    <source>
        <dbReference type="ARBA" id="ARBA00006347"/>
    </source>
</evidence>
<dbReference type="GO" id="GO:0006457">
    <property type="term" value="P:protein folding"/>
    <property type="evidence" value="ECO:0007669"/>
    <property type="project" value="TreeGrafter"/>
</dbReference>
<evidence type="ECO:0000256" key="8">
    <source>
        <dbReference type="ARBA" id="ARBA00023235"/>
    </source>
</evidence>